<protein>
    <submittedName>
        <fullName evidence="1">Uncharacterized protein</fullName>
    </submittedName>
</protein>
<name>A0A5J4QYP6_9ZZZZ</name>
<proteinExistence type="predicted"/>
<dbReference type="EMBL" id="SNRY01002054">
    <property type="protein sequence ID" value="KAA6327067.1"/>
    <property type="molecule type" value="Genomic_DNA"/>
</dbReference>
<sequence length="71" mass="8208">MIAYVHFIFAKITHFKMKESLKKFVESILFSAEIEENVSFDVYKIGIDNLPDFTNELQISSGIVKTPPYYA</sequence>
<accession>A0A5J4QYP6</accession>
<gene>
    <name evidence="1" type="ORF">EZS27_023909</name>
</gene>
<evidence type="ECO:0000313" key="1">
    <source>
        <dbReference type="EMBL" id="KAA6327067.1"/>
    </source>
</evidence>
<comment type="caution">
    <text evidence="1">The sequence shown here is derived from an EMBL/GenBank/DDBJ whole genome shotgun (WGS) entry which is preliminary data.</text>
</comment>
<organism evidence="1">
    <name type="scientific">termite gut metagenome</name>
    <dbReference type="NCBI Taxonomy" id="433724"/>
    <lineage>
        <taxon>unclassified sequences</taxon>
        <taxon>metagenomes</taxon>
        <taxon>organismal metagenomes</taxon>
    </lineage>
</organism>
<reference evidence="1" key="1">
    <citation type="submission" date="2019-03" db="EMBL/GenBank/DDBJ databases">
        <title>Single cell metagenomics reveals metabolic interactions within the superorganism composed of flagellate Streblomastix strix and complex community of Bacteroidetes bacteria on its surface.</title>
        <authorList>
            <person name="Treitli S.C."/>
            <person name="Kolisko M."/>
            <person name="Husnik F."/>
            <person name="Keeling P."/>
            <person name="Hampl V."/>
        </authorList>
    </citation>
    <scope>NUCLEOTIDE SEQUENCE</scope>
    <source>
        <strain evidence="1">STM</strain>
    </source>
</reference>
<dbReference type="AlphaFoldDB" id="A0A5J4QYP6"/>